<keyword evidence="3" id="KW-1185">Reference proteome</keyword>
<organism evidence="2 3">
    <name type="scientific">Neocucurbitaria cava</name>
    <dbReference type="NCBI Taxonomy" id="798079"/>
    <lineage>
        <taxon>Eukaryota</taxon>
        <taxon>Fungi</taxon>
        <taxon>Dikarya</taxon>
        <taxon>Ascomycota</taxon>
        <taxon>Pezizomycotina</taxon>
        <taxon>Dothideomycetes</taxon>
        <taxon>Pleosporomycetidae</taxon>
        <taxon>Pleosporales</taxon>
        <taxon>Pleosporineae</taxon>
        <taxon>Cucurbitariaceae</taxon>
        <taxon>Neocucurbitaria</taxon>
    </lineage>
</organism>
<dbReference type="PANTHER" id="PTHR37490:SF3">
    <property type="entry name" value="DUF3431 DOMAIN CONTAINING PROTEIN"/>
    <property type="match status" value="1"/>
</dbReference>
<gene>
    <name evidence="2" type="ORF">N0V83_007344</name>
</gene>
<proteinExistence type="predicted"/>
<evidence type="ECO:0000313" key="3">
    <source>
        <dbReference type="Proteomes" id="UP001140560"/>
    </source>
</evidence>
<dbReference type="EMBL" id="JAPEUY010000013">
    <property type="protein sequence ID" value="KAJ4366819.1"/>
    <property type="molecule type" value="Genomic_DNA"/>
</dbReference>
<protein>
    <recommendedName>
        <fullName evidence="4">DUF3431 domain containing protein</fullName>
    </recommendedName>
</protein>
<dbReference type="Proteomes" id="UP001140560">
    <property type="component" value="Unassembled WGS sequence"/>
</dbReference>
<dbReference type="AlphaFoldDB" id="A0A9W8Y331"/>
<evidence type="ECO:0008006" key="4">
    <source>
        <dbReference type="Google" id="ProtNLM"/>
    </source>
</evidence>
<evidence type="ECO:0000256" key="1">
    <source>
        <dbReference type="SAM" id="MobiDB-lite"/>
    </source>
</evidence>
<sequence length="311" mass="35124">MCEAMIAPLRRKLVALAIVTTLFFLAVFRFTYQRLSVDDIRAFVGASPFEGHIASKLLGSSPTTTRDDVQPTPGTNGSSKMTSSATFTPHPGTQHKILVVARTKEENTDWVYERLHDWPKAVYTVDDPSAALHTGKNKGHEASVYLTYIVGNYDSLPDVVVFIHSHQKHKHGTKRDRIFEGIDYDNLESIKALNLDFVKRNGFTNLRCLNNPGCPAEIQPFRPDAERDPLRPQENAMAGAWTDLFQDDNVPRVLAAPCCAQFAVSGLQIRQRPKAEYERFLIWVFNTPLDDFTSGRVFEYLWHVIFGKDPI</sequence>
<evidence type="ECO:0000313" key="2">
    <source>
        <dbReference type="EMBL" id="KAJ4366819.1"/>
    </source>
</evidence>
<name>A0A9W8Y331_9PLEO</name>
<dbReference type="InterPro" id="IPR021838">
    <property type="entry name" value="DUF3431"/>
</dbReference>
<comment type="caution">
    <text evidence="2">The sequence shown here is derived from an EMBL/GenBank/DDBJ whole genome shotgun (WGS) entry which is preliminary data.</text>
</comment>
<feature type="compositionally biased region" description="Polar residues" evidence="1">
    <location>
        <begin position="72"/>
        <end position="87"/>
    </location>
</feature>
<dbReference type="Pfam" id="PF11913">
    <property type="entry name" value="DUF3431"/>
    <property type="match status" value="1"/>
</dbReference>
<reference evidence="2" key="1">
    <citation type="submission" date="2022-10" db="EMBL/GenBank/DDBJ databases">
        <title>Tapping the CABI collections for fungal endophytes: first genome assemblies for Collariella, Neodidymelliopsis, Ascochyta clinopodiicola, Didymella pomorum, Didymosphaeria variabile, Neocosmospora piperis and Neocucurbitaria cava.</title>
        <authorList>
            <person name="Hill R."/>
        </authorList>
    </citation>
    <scope>NUCLEOTIDE SEQUENCE</scope>
    <source>
        <strain evidence="2">IMI 356814</strain>
    </source>
</reference>
<dbReference type="OrthoDB" id="426718at2759"/>
<feature type="region of interest" description="Disordered" evidence="1">
    <location>
        <begin position="57"/>
        <end position="89"/>
    </location>
</feature>
<dbReference type="PANTHER" id="PTHR37490">
    <property type="entry name" value="EXPRESSED PROTEIN"/>
    <property type="match status" value="1"/>
</dbReference>
<accession>A0A9W8Y331</accession>